<name>A0A1I2X0R3_9HYPH</name>
<gene>
    <name evidence="2" type="ORF">SAMN05192565_1286</name>
</gene>
<organism evidence="2 3">
    <name type="scientific">Methylobacterium gossipiicola</name>
    <dbReference type="NCBI Taxonomy" id="582675"/>
    <lineage>
        <taxon>Bacteria</taxon>
        <taxon>Pseudomonadati</taxon>
        <taxon>Pseudomonadota</taxon>
        <taxon>Alphaproteobacteria</taxon>
        <taxon>Hyphomicrobiales</taxon>
        <taxon>Methylobacteriaceae</taxon>
        <taxon>Methylobacterium</taxon>
    </lineage>
</organism>
<dbReference type="RefSeq" id="WP_091974704.1">
    <property type="nucleotide sequence ID" value="NZ_FOPM01000028.1"/>
</dbReference>
<sequence>MRTPIRVSAAVIVGLAVAFGMMAHDRQRGAEWAISPEQIADAQGAGKLGVEIGPGRFAIVPVASEGADLLPIKWGLIGLLVACIVLVGTGQRGRLRL</sequence>
<evidence type="ECO:0000313" key="2">
    <source>
        <dbReference type="EMBL" id="SFH05531.1"/>
    </source>
</evidence>
<keyword evidence="1" id="KW-0472">Membrane</keyword>
<proteinExistence type="predicted"/>
<evidence type="ECO:0000313" key="3">
    <source>
        <dbReference type="Proteomes" id="UP000199229"/>
    </source>
</evidence>
<keyword evidence="3" id="KW-1185">Reference proteome</keyword>
<reference evidence="3" key="1">
    <citation type="submission" date="2016-10" db="EMBL/GenBank/DDBJ databases">
        <authorList>
            <person name="Varghese N."/>
            <person name="Submissions S."/>
        </authorList>
    </citation>
    <scope>NUCLEOTIDE SEQUENCE [LARGE SCALE GENOMIC DNA]</scope>
    <source>
        <strain evidence="3">Gh-105</strain>
    </source>
</reference>
<protein>
    <submittedName>
        <fullName evidence="2">Uncharacterized protein</fullName>
    </submittedName>
</protein>
<dbReference type="STRING" id="582675.SAMN05192565_1286"/>
<evidence type="ECO:0000256" key="1">
    <source>
        <dbReference type="SAM" id="Phobius"/>
    </source>
</evidence>
<feature type="transmembrane region" description="Helical" evidence="1">
    <location>
        <begin position="72"/>
        <end position="90"/>
    </location>
</feature>
<dbReference type="OrthoDB" id="6698933at2"/>
<dbReference type="AlphaFoldDB" id="A0A1I2X0R3"/>
<keyword evidence="1" id="KW-0812">Transmembrane</keyword>
<accession>A0A1I2X0R3</accession>
<keyword evidence="1" id="KW-1133">Transmembrane helix</keyword>
<dbReference type="Proteomes" id="UP000199229">
    <property type="component" value="Unassembled WGS sequence"/>
</dbReference>
<dbReference type="EMBL" id="FOPM01000028">
    <property type="protein sequence ID" value="SFH05531.1"/>
    <property type="molecule type" value="Genomic_DNA"/>
</dbReference>